<feature type="compositionally biased region" description="Basic and acidic residues" evidence="5">
    <location>
        <begin position="83"/>
        <end position="103"/>
    </location>
</feature>
<dbReference type="PROSITE" id="PS50850">
    <property type="entry name" value="MFS"/>
    <property type="match status" value="1"/>
</dbReference>
<dbReference type="InterPro" id="IPR011701">
    <property type="entry name" value="MFS"/>
</dbReference>
<feature type="transmembrane region" description="Helical" evidence="6">
    <location>
        <begin position="508"/>
        <end position="529"/>
    </location>
</feature>
<dbReference type="GO" id="GO:0016020">
    <property type="term" value="C:membrane"/>
    <property type="evidence" value="ECO:0007669"/>
    <property type="project" value="UniProtKB-SubCell"/>
</dbReference>
<feature type="region of interest" description="Disordered" evidence="5">
    <location>
        <begin position="621"/>
        <end position="660"/>
    </location>
</feature>
<reference evidence="8 9" key="1">
    <citation type="submission" date="2024-02" db="EMBL/GenBank/DDBJ databases">
        <title>Chromosome-scale genome assembly of the rough periwinkle Littorina saxatilis.</title>
        <authorList>
            <person name="De Jode A."/>
            <person name="Faria R."/>
            <person name="Formenti G."/>
            <person name="Sims Y."/>
            <person name="Smith T.P."/>
            <person name="Tracey A."/>
            <person name="Wood J.M.D."/>
            <person name="Zagrodzka Z.B."/>
            <person name="Johannesson K."/>
            <person name="Butlin R.K."/>
            <person name="Leder E.H."/>
        </authorList>
    </citation>
    <scope>NUCLEOTIDE SEQUENCE [LARGE SCALE GENOMIC DNA]</scope>
    <source>
        <strain evidence="8">Snail1</strain>
        <tissue evidence="8">Muscle</tissue>
    </source>
</reference>
<dbReference type="Gene3D" id="1.20.1250.20">
    <property type="entry name" value="MFS general substrate transporter like domains"/>
    <property type="match status" value="1"/>
</dbReference>
<gene>
    <name evidence="8" type="ORF">V1264_019078</name>
</gene>
<dbReference type="EMBL" id="JBAMIC010000008">
    <property type="protein sequence ID" value="KAK7104341.1"/>
    <property type="molecule type" value="Genomic_DNA"/>
</dbReference>
<feature type="transmembrane region" description="Helical" evidence="6">
    <location>
        <begin position="263"/>
        <end position="285"/>
    </location>
</feature>
<feature type="transmembrane region" description="Helical" evidence="6">
    <location>
        <begin position="414"/>
        <end position="431"/>
    </location>
</feature>
<feature type="transmembrane region" description="Helical" evidence="6">
    <location>
        <begin position="541"/>
        <end position="560"/>
    </location>
</feature>
<evidence type="ECO:0000313" key="9">
    <source>
        <dbReference type="Proteomes" id="UP001374579"/>
    </source>
</evidence>
<evidence type="ECO:0000256" key="1">
    <source>
        <dbReference type="ARBA" id="ARBA00004141"/>
    </source>
</evidence>
<evidence type="ECO:0000256" key="3">
    <source>
        <dbReference type="ARBA" id="ARBA00022989"/>
    </source>
</evidence>
<keyword evidence="4 6" id="KW-0472">Membrane</keyword>
<dbReference type="GO" id="GO:0022857">
    <property type="term" value="F:transmembrane transporter activity"/>
    <property type="evidence" value="ECO:0007669"/>
    <property type="project" value="InterPro"/>
</dbReference>
<dbReference type="InterPro" id="IPR036259">
    <property type="entry name" value="MFS_trans_sf"/>
</dbReference>
<dbReference type="InterPro" id="IPR020846">
    <property type="entry name" value="MFS_dom"/>
</dbReference>
<feature type="region of interest" description="Disordered" evidence="5">
    <location>
        <begin position="1"/>
        <end position="134"/>
    </location>
</feature>
<evidence type="ECO:0000256" key="5">
    <source>
        <dbReference type="SAM" id="MobiDB-lite"/>
    </source>
</evidence>
<feature type="transmembrane region" description="Helical" evidence="6">
    <location>
        <begin position="484"/>
        <end position="502"/>
    </location>
</feature>
<feature type="transmembrane region" description="Helical" evidence="6">
    <location>
        <begin position="327"/>
        <end position="351"/>
    </location>
</feature>
<feature type="transmembrane region" description="Helical" evidence="6">
    <location>
        <begin position="451"/>
        <end position="472"/>
    </location>
</feature>
<dbReference type="Proteomes" id="UP001374579">
    <property type="component" value="Unassembled WGS sequence"/>
</dbReference>
<comment type="caution">
    <text evidence="8">The sequence shown here is derived from an EMBL/GenBank/DDBJ whole genome shotgun (WGS) entry which is preliminary data.</text>
</comment>
<feature type="transmembrane region" description="Helical" evidence="6">
    <location>
        <begin position="239"/>
        <end position="256"/>
    </location>
</feature>
<name>A0AAN9GDL1_9CAEN</name>
<feature type="compositionally biased region" description="Polar residues" evidence="5">
    <location>
        <begin position="633"/>
        <end position="650"/>
    </location>
</feature>
<feature type="compositionally biased region" description="Polar residues" evidence="5">
    <location>
        <begin position="107"/>
        <end position="132"/>
    </location>
</feature>
<dbReference type="SUPFAM" id="SSF103473">
    <property type="entry name" value="MFS general substrate transporter"/>
    <property type="match status" value="1"/>
</dbReference>
<keyword evidence="3 6" id="KW-1133">Transmembrane helix</keyword>
<sequence length="660" mass="72651">MADKSDDSENSPLLRHQNSDDGGTHSNNTPVNRHRNSDNRPSSDGHAREHKNHDEGQQARDGEMGQGYEGQRPNGNALCKSWSGDHDNANGDHDNANGDHDNANGDLQQTQHDTRLSKSLTSKPNLSDSQPKNGVVADVILGSQLTKEEKDDADPCRKRVQRRLMTSVSVALLCYITGLLSLVPIQSQYLFRRFAAEYFNITNVTSETVPCATGRNDSLQEDLNQIQTKTSRQILYMEYTQFIPAIFISLLVGSYADYLGRKYLVFVPLTGAFLKSLVFVVVIYLDLDVNYLYFAYTLDGLSGSLYVLLLGLSASIADVTTSARERVLLFAVLEVMLALAGAVSQIGTGYLIKGLGFPAPTLILCCLLFVGCVVLFFFMPETLKKPDHVVLSPVVHLRKVFGFYFFDGTVLNRALFGCVLLIFFFITMINLGKFSVETLYEINTPFCWDSVRIGLFSGLRMFVQNLVGVFTLKTLSKVVRLEVIGMLGLLSGAAGFAVEAFADSDLMMYLSAVVGILVTVVSPIVRTLLSKMAPAKSQGALFASVAAVETVCHLTSTTIYNQVYMATINQFAGAVFILMAIFLFVDFLLLILFAVVSRNVLFYQDIQVEINVDVDIARPPSLPSSSTDEETQPLLQSCPKSMTNSQAENDTQSKRRTSAC</sequence>
<feature type="transmembrane region" description="Helical" evidence="6">
    <location>
        <begin position="291"/>
        <end position="315"/>
    </location>
</feature>
<dbReference type="Pfam" id="PF07690">
    <property type="entry name" value="MFS_1"/>
    <property type="match status" value="1"/>
</dbReference>
<evidence type="ECO:0000256" key="6">
    <source>
        <dbReference type="SAM" id="Phobius"/>
    </source>
</evidence>
<evidence type="ECO:0000259" key="7">
    <source>
        <dbReference type="PROSITE" id="PS50850"/>
    </source>
</evidence>
<accession>A0AAN9GDL1</accession>
<keyword evidence="9" id="KW-1185">Reference proteome</keyword>
<feature type="domain" description="Major facilitator superfamily (MFS) profile" evidence="7">
    <location>
        <begin position="166"/>
        <end position="598"/>
    </location>
</feature>
<feature type="compositionally biased region" description="Basic and acidic residues" evidence="5">
    <location>
        <begin position="35"/>
        <end position="63"/>
    </location>
</feature>
<organism evidence="8 9">
    <name type="scientific">Littorina saxatilis</name>
    <dbReference type="NCBI Taxonomy" id="31220"/>
    <lineage>
        <taxon>Eukaryota</taxon>
        <taxon>Metazoa</taxon>
        <taxon>Spiralia</taxon>
        <taxon>Lophotrochozoa</taxon>
        <taxon>Mollusca</taxon>
        <taxon>Gastropoda</taxon>
        <taxon>Caenogastropoda</taxon>
        <taxon>Littorinimorpha</taxon>
        <taxon>Littorinoidea</taxon>
        <taxon>Littorinidae</taxon>
        <taxon>Littorina</taxon>
    </lineage>
</organism>
<feature type="transmembrane region" description="Helical" evidence="6">
    <location>
        <begin position="572"/>
        <end position="596"/>
    </location>
</feature>
<proteinExistence type="predicted"/>
<feature type="transmembrane region" description="Helical" evidence="6">
    <location>
        <begin position="164"/>
        <end position="185"/>
    </location>
</feature>
<protein>
    <recommendedName>
        <fullName evidence="7">Major facilitator superfamily (MFS) profile domain-containing protein</fullName>
    </recommendedName>
</protein>
<evidence type="ECO:0000256" key="2">
    <source>
        <dbReference type="ARBA" id="ARBA00022692"/>
    </source>
</evidence>
<dbReference type="PANTHER" id="PTHR23507:SF1">
    <property type="entry name" value="FI18259P1-RELATED"/>
    <property type="match status" value="1"/>
</dbReference>
<dbReference type="PANTHER" id="PTHR23507">
    <property type="entry name" value="ZGC:174356"/>
    <property type="match status" value="1"/>
</dbReference>
<dbReference type="AlphaFoldDB" id="A0AAN9GDL1"/>
<evidence type="ECO:0000313" key="8">
    <source>
        <dbReference type="EMBL" id="KAK7104341.1"/>
    </source>
</evidence>
<evidence type="ECO:0000256" key="4">
    <source>
        <dbReference type="ARBA" id="ARBA00023136"/>
    </source>
</evidence>
<feature type="transmembrane region" description="Helical" evidence="6">
    <location>
        <begin position="357"/>
        <end position="378"/>
    </location>
</feature>
<comment type="subcellular location">
    <subcellularLocation>
        <location evidence="1">Membrane</location>
        <topology evidence="1">Multi-pass membrane protein</topology>
    </subcellularLocation>
</comment>
<keyword evidence="2 6" id="KW-0812">Transmembrane</keyword>